<protein>
    <submittedName>
        <fullName evidence="10">Amino acid/amide ABC transporter membrane protein 1, HAAT family (TC 3.A.1.4.-)</fullName>
    </submittedName>
</protein>
<evidence type="ECO:0000256" key="9">
    <source>
        <dbReference type="SAM" id="Phobius"/>
    </source>
</evidence>
<evidence type="ECO:0000313" key="11">
    <source>
        <dbReference type="Proteomes" id="UP000198749"/>
    </source>
</evidence>
<keyword evidence="11" id="KW-1185">Reference proteome</keyword>
<evidence type="ECO:0000256" key="1">
    <source>
        <dbReference type="ARBA" id="ARBA00004429"/>
    </source>
</evidence>
<comment type="similarity">
    <text evidence="8">Belongs to the binding-protein-dependent transport system permease family. LivHM subfamily.</text>
</comment>
<evidence type="ECO:0000256" key="6">
    <source>
        <dbReference type="ARBA" id="ARBA00022989"/>
    </source>
</evidence>
<keyword evidence="7 9" id="KW-0472">Membrane</keyword>
<evidence type="ECO:0000313" key="10">
    <source>
        <dbReference type="EMBL" id="SEQ80988.1"/>
    </source>
</evidence>
<evidence type="ECO:0000256" key="4">
    <source>
        <dbReference type="ARBA" id="ARBA00022692"/>
    </source>
</evidence>
<feature type="transmembrane region" description="Helical" evidence="9">
    <location>
        <begin position="282"/>
        <end position="301"/>
    </location>
</feature>
<dbReference type="Pfam" id="PF02653">
    <property type="entry name" value="BPD_transp_2"/>
    <property type="match status" value="1"/>
</dbReference>
<dbReference type="GO" id="GO:0005886">
    <property type="term" value="C:plasma membrane"/>
    <property type="evidence" value="ECO:0007669"/>
    <property type="project" value="UniProtKB-SubCell"/>
</dbReference>
<reference evidence="11" key="1">
    <citation type="submission" date="2016-10" db="EMBL/GenBank/DDBJ databases">
        <authorList>
            <person name="Varghese N."/>
            <person name="Submissions S."/>
        </authorList>
    </citation>
    <scope>NUCLEOTIDE SEQUENCE [LARGE SCALE GENOMIC DNA]</scope>
    <source>
        <strain evidence="11">DSM 18887</strain>
    </source>
</reference>
<keyword evidence="4 9" id="KW-0812">Transmembrane</keyword>
<feature type="transmembrane region" description="Helical" evidence="9">
    <location>
        <begin position="57"/>
        <end position="76"/>
    </location>
</feature>
<sequence length="308" mass="32838">MARPLMLTIMRLLTPTLEFDMLVFIETLINGLLLGALYALFGMGLSLSLGVMRMINIAHGDFIVLGAYLSSVIVMSTDLGPLASLLLLLPLMFVIGWLLQVVLFNRVVGRDPLSPLLLTFGLSIVIQNLLQEGFSADTRSLPAGDLALQGVELGGMSIGVLPLISAAISIAVFWFINRLIHRSPVGAAVRAVADDQETARLVGVNDKRLFAYMTGLILVTVGIASVLYGMRTPFSPASGPERLIFSFEAVVLGGLGNLWGTFIGGLIIGVSQLFGARIDTGLGPFFGHLVFLLALIARPQGLFKGGKS</sequence>
<accession>A0A1H9J2I0</accession>
<dbReference type="PANTHER" id="PTHR11795">
    <property type="entry name" value="BRANCHED-CHAIN AMINO ACID TRANSPORT SYSTEM PERMEASE PROTEIN LIVH"/>
    <property type="match status" value="1"/>
</dbReference>
<dbReference type="PANTHER" id="PTHR11795:SF445">
    <property type="entry name" value="AMINO ACID ABC TRANSPORTER PERMEASE PROTEIN"/>
    <property type="match status" value="1"/>
</dbReference>
<feature type="transmembrane region" description="Helical" evidence="9">
    <location>
        <begin position="22"/>
        <end position="45"/>
    </location>
</feature>
<dbReference type="InterPro" id="IPR001851">
    <property type="entry name" value="ABC_transp_permease"/>
</dbReference>
<evidence type="ECO:0000256" key="2">
    <source>
        <dbReference type="ARBA" id="ARBA00022448"/>
    </source>
</evidence>
<evidence type="ECO:0000256" key="8">
    <source>
        <dbReference type="ARBA" id="ARBA00037998"/>
    </source>
</evidence>
<keyword evidence="3" id="KW-1003">Cell membrane</keyword>
<proteinExistence type="inferred from homology"/>
<evidence type="ECO:0000256" key="3">
    <source>
        <dbReference type="ARBA" id="ARBA00022475"/>
    </source>
</evidence>
<feature type="transmembrane region" description="Helical" evidence="9">
    <location>
        <begin position="154"/>
        <end position="176"/>
    </location>
</feature>
<feature type="transmembrane region" description="Helical" evidence="9">
    <location>
        <begin position="250"/>
        <end position="270"/>
    </location>
</feature>
<keyword evidence="2" id="KW-0813">Transport</keyword>
<dbReference type="STRING" id="355243.SAMN03080615_02838"/>
<name>A0A1H9J2I0_9GAMM</name>
<dbReference type="InterPro" id="IPR052157">
    <property type="entry name" value="BCAA_transport_permease"/>
</dbReference>
<dbReference type="CDD" id="cd06582">
    <property type="entry name" value="TM_PBP1_LivH_like"/>
    <property type="match status" value="1"/>
</dbReference>
<comment type="subcellular location">
    <subcellularLocation>
        <location evidence="1">Cell inner membrane</location>
        <topology evidence="1">Multi-pass membrane protein</topology>
    </subcellularLocation>
</comment>
<dbReference type="GO" id="GO:0006865">
    <property type="term" value="P:amino acid transport"/>
    <property type="evidence" value="ECO:0007669"/>
    <property type="project" value="UniProtKB-KW"/>
</dbReference>
<keyword evidence="5" id="KW-0029">Amino-acid transport</keyword>
<keyword evidence="6 9" id="KW-1133">Transmembrane helix</keyword>
<feature type="transmembrane region" description="Helical" evidence="9">
    <location>
        <begin position="209"/>
        <end position="230"/>
    </location>
</feature>
<evidence type="ECO:0000256" key="5">
    <source>
        <dbReference type="ARBA" id="ARBA00022970"/>
    </source>
</evidence>
<gene>
    <name evidence="10" type="ORF">SAMN03080615_02838</name>
</gene>
<feature type="transmembrane region" description="Helical" evidence="9">
    <location>
        <begin position="82"/>
        <end position="104"/>
    </location>
</feature>
<dbReference type="Proteomes" id="UP000198749">
    <property type="component" value="Unassembled WGS sequence"/>
</dbReference>
<dbReference type="EMBL" id="FOGB01000008">
    <property type="protein sequence ID" value="SEQ80988.1"/>
    <property type="molecule type" value="Genomic_DNA"/>
</dbReference>
<dbReference type="GO" id="GO:0022857">
    <property type="term" value="F:transmembrane transporter activity"/>
    <property type="evidence" value="ECO:0007669"/>
    <property type="project" value="InterPro"/>
</dbReference>
<dbReference type="AlphaFoldDB" id="A0A1H9J2I0"/>
<evidence type="ECO:0000256" key="7">
    <source>
        <dbReference type="ARBA" id="ARBA00023136"/>
    </source>
</evidence>
<organism evidence="10 11">
    <name type="scientific">Amphritea atlantica</name>
    <dbReference type="NCBI Taxonomy" id="355243"/>
    <lineage>
        <taxon>Bacteria</taxon>
        <taxon>Pseudomonadati</taxon>
        <taxon>Pseudomonadota</taxon>
        <taxon>Gammaproteobacteria</taxon>
        <taxon>Oceanospirillales</taxon>
        <taxon>Oceanospirillaceae</taxon>
        <taxon>Amphritea</taxon>
    </lineage>
</organism>